<protein>
    <recommendedName>
        <fullName evidence="5">Low-complexity protein</fullName>
    </recommendedName>
</protein>
<feature type="signal peptide" evidence="2">
    <location>
        <begin position="1"/>
        <end position="33"/>
    </location>
</feature>
<evidence type="ECO:0000313" key="4">
    <source>
        <dbReference type="Proteomes" id="UP000199758"/>
    </source>
</evidence>
<dbReference type="STRING" id="490188.SAMN04488068_1085"/>
<gene>
    <name evidence="3" type="ORF">SAMN04488068_1085</name>
</gene>
<keyword evidence="4" id="KW-1185">Reference proteome</keyword>
<feature type="compositionally biased region" description="Basic and acidic residues" evidence="1">
    <location>
        <begin position="76"/>
        <end position="90"/>
    </location>
</feature>
<dbReference type="Proteomes" id="UP000199758">
    <property type="component" value="Unassembled WGS sequence"/>
</dbReference>
<evidence type="ECO:0008006" key="5">
    <source>
        <dbReference type="Google" id="ProtNLM"/>
    </source>
</evidence>
<feature type="chain" id="PRO_5012770582" description="Low-complexity protein" evidence="2">
    <location>
        <begin position="34"/>
        <end position="100"/>
    </location>
</feature>
<organism evidence="3 4">
    <name type="scientific">Hydrocarboniphaga daqingensis</name>
    <dbReference type="NCBI Taxonomy" id="490188"/>
    <lineage>
        <taxon>Bacteria</taxon>
        <taxon>Pseudomonadati</taxon>
        <taxon>Pseudomonadota</taxon>
        <taxon>Gammaproteobacteria</taxon>
        <taxon>Nevskiales</taxon>
        <taxon>Nevskiaceae</taxon>
        <taxon>Hydrocarboniphaga</taxon>
    </lineage>
</organism>
<evidence type="ECO:0000256" key="1">
    <source>
        <dbReference type="SAM" id="MobiDB-lite"/>
    </source>
</evidence>
<dbReference type="RefSeq" id="WP_072894988.1">
    <property type="nucleotide sequence ID" value="NZ_FQWZ01000002.1"/>
</dbReference>
<accession>A0A1M5LTN7</accession>
<name>A0A1M5LTN7_9GAMM</name>
<reference evidence="3 4" key="1">
    <citation type="submission" date="2016-11" db="EMBL/GenBank/DDBJ databases">
        <authorList>
            <person name="Jaros S."/>
            <person name="Januszkiewicz K."/>
            <person name="Wedrychowicz H."/>
        </authorList>
    </citation>
    <scope>NUCLEOTIDE SEQUENCE [LARGE SCALE GENOMIC DNA]</scope>
    <source>
        <strain evidence="3 4">CGMCC 1.7049</strain>
    </source>
</reference>
<proteinExistence type="predicted"/>
<feature type="compositionally biased region" description="Gly residues" evidence="1">
    <location>
        <begin position="65"/>
        <end position="75"/>
    </location>
</feature>
<feature type="region of interest" description="Disordered" evidence="1">
    <location>
        <begin position="56"/>
        <end position="100"/>
    </location>
</feature>
<keyword evidence="2" id="KW-0732">Signal</keyword>
<evidence type="ECO:0000256" key="2">
    <source>
        <dbReference type="SAM" id="SignalP"/>
    </source>
</evidence>
<sequence length="100" mass="9641">MNASNRSSKSNLSLQQLLVGAGLSLSVIGAAQAGSTSLFEARDLASGYAVAMAGDGKTGGEHACGEGGCGAMGGDTGKDDGKKTDADKSGKPAPAPAPKS</sequence>
<evidence type="ECO:0000313" key="3">
    <source>
        <dbReference type="EMBL" id="SHG68365.1"/>
    </source>
</evidence>
<dbReference type="AlphaFoldDB" id="A0A1M5LTN7"/>
<dbReference type="EMBL" id="FQWZ01000002">
    <property type="protein sequence ID" value="SHG68365.1"/>
    <property type="molecule type" value="Genomic_DNA"/>
</dbReference>